<dbReference type="Gene3D" id="4.10.280.10">
    <property type="entry name" value="Helix-loop-helix DNA-binding domain"/>
    <property type="match status" value="1"/>
</dbReference>
<dbReference type="FunFam" id="4.10.280.10:FF:000112">
    <property type="entry name" value="Hes family bHLH transcription factor 6"/>
    <property type="match status" value="1"/>
</dbReference>
<evidence type="ECO:0000313" key="9">
    <source>
        <dbReference type="Proteomes" id="UP000015101"/>
    </source>
</evidence>
<dbReference type="KEGG" id="hro:HELRODRAFT_162289"/>
<evidence type="ECO:0000256" key="5">
    <source>
        <dbReference type="SAM" id="MobiDB-lite"/>
    </source>
</evidence>
<dbReference type="EnsemblMetazoa" id="HelroT162289">
    <property type="protein sequence ID" value="HelroP162289"/>
    <property type="gene ID" value="HelroG162289"/>
</dbReference>
<dbReference type="GO" id="GO:0005634">
    <property type="term" value="C:nucleus"/>
    <property type="evidence" value="ECO:0000318"/>
    <property type="project" value="GO_Central"/>
</dbReference>
<keyword evidence="2" id="KW-0805">Transcription regulation</keyword>
<keyword evidence="3" id="KW-0804">Transcription</keyword>
<dbReference type="Pfam" id="PF00010">
    <property type="entry name" value="HLH"/>
    <property type="match status" value="1"/>
</dbReference>
<dbReference type="InterPro" id="IPR050370">
    <property type="entry name" value="HES_HEY"/>
</dbReference>
<dbReference type="HOGENOM" id="CLU_720193_0_0_1"/>
<dbReference type="GeneID" id="20199516"/>
<sequence>MTKGAGMSRSMHFIHLTCHVGSLVVRRGDSVRICREDMWRGVDVVMWLQVVIFIFIVQQLSEECALLCLIRLIIMRYLVATKKNICRAVEMCSLSPKLVSSTSNAELRKIKKPLIERKRRERINHCLRELKVLVLEARNKDVGSECCCWNVGDGEDESCYSKMEKADILEMTVAYLKTLQRHRSSEITFPQPNNFIDIYKCSTKNKCKFLNKTNFYTASDSEKNFLTKTNSSTPSENGNVNSENIGLPVDSPHKTNNDTNVSTAATSEMSRWDMGGQSNHRNNFLSEKQADRHNFLTNITNKLSKPTNIILMNLENSTDFKTSSPAGSSTPSNEGNVHFTTTNKLKAIKMKDFSPLVLPSPLSSPVTFSTVISKHIWRPWIHAL</sequence>
<dbReference type="eggNOG" id="KOG4304">
    <property type="taxonomic scope" value="Eukaryota"/>
</dbReference>
<feature type="domain" description="BHLH" evidence="6">
    <location>
        <begin position="107"/>
        <end position="179"/>
    </location>
</feature>
<dbReference type="PANTHER" id="PTHR10985">
    <property type="entry name" value="BASIC HELIX-LOOP-HELIX TRANSCRIPTION FACTOR, HES-RELATED"/>
    <property type="match status" value="1"/>
</dbReference>
<dbReference type="CTD" id="20199516"/>
<dbReference type="CDD" id="cd11410">
    <property type="entry name" value="bHLH_O_HES"/>
    <property type="match status" value="1"/>
</dbReference>
<dbReference type="GO" id="GO:0050767">
    <property type="term" value="P:regulation of neurogenesis"/>
    <property type="evidence" value="ECO:0000318"/>
    <property type="project" value="GO_Central"/>
</dbReference>
<proteinExistence type="predicted"/>
<dbReference type="RefSeq" id="XP_009022784.1">
    <property type="nucleotide sequence ID" value="XM_009024536.1"/>
</dbReference>
<evidence type="ECO:0000259" key="6">
    <source>
        <dbReference type="PROSITE" id="PS50888"/>
    </source>
</evidence>
<dbReference type="SUPFAM" id="SSF47459">
    <property type="entry name" value="HLH, helix-loop-helix DNA-binding domain"/>
    <property type="match status" value="1"/>
</dbReference>
<comment type="subcellular location">
    <subcellularLocation>
        <location evidence="1">Nucleus</location>
    </subcellularLocation>
</comment>
<protein>
    <recommendedName>
        <fullName evidence="6">BHLH domain-containing protein</fullName>
    </recommendedName>
</protein>
<feature type="compositionally biased region" description="Polar residues" evidence="5">
    <location>
        <begin position="227"/>
        <end position="244"/>
    </location>
</feature>
<accession>T1ESG6</accession>
<dbReference type="Proteomes" id="UP000015101">
    <property type="component" value="Unassembled WGS sequence"/>
</dbReference>
<evidence type="ECO:0000256" key="3">
    <source>
        <dbReference type="ARBA" id="ARBA00023163"/>
    </source>
</evidence>
<dbReference type="GO" id="GO:0006357">
    <property type="term" value="P:regulation of transcription by RNA polymerase II"/>
    <property type="evidence" value="ECO:0000318"/>
    <property type="project" value="GO_Central"/>
</dbReference>
<dbReference type="GO" id="GO:0009952">
    <property type="term" value="P:anterior/posterior pattern specification"/>
    <property type="evidence" value="ECO:0000318"/>
    <property type="project" value="GO_Central"/>
</dbReference>
<keyword evidence="4" id="KW-0539">Nucleus</keyword>
<dbReference type="InterPro" id="IPR036638">
    <property type="entry name" value="HLH_DNA-bd_sf"/>
</dbReference>
<dbReference type="EMBL" id="KB097143">
    <property type="protein sequence ID" value="ESN98830.1"/>
    <property type="molecule type" value="Genomic_DNA"/>
</dbReference>
<gene>
    <name evidence="8" type="primary">20199516</name>
    <name evidence="7" type="ORF">HELRODRAFT_162289</name>
</gene>
<keyword evidence="9" id="KW-1185">Reference proteome</keyword>
<evidence type="ECO:0000256" key="2">
    <source>
        <dbReference type="ARBA" id="ARBA00023015"/>
    </source>
</evidence>
<reference evidence="9" key="1">
    <citation type="submission" date="2012-12" db="EMBL/GenBank/DDBJ databases">
        <authorList>
            <person name="Hellsten U."/>
            <person name="Grimwood J."/>
            <person name="Chapman J.A."/>
            <person name="Shapiro H."/>
            <person name="Aerts A."/>
            <person name="Otillar R.P."/>
            <person name="Terry A.Y."/>
            <person name="Boore J.L."/>
            <person name="Simakov O."/>
            <person name="Marletaz F."/>
            <person name="Cho S.-J."/>
            <person name="Edsinger-Gonzales E."/>
            <person name="Havlak P."/>
            <person name="Kuo D.-H."/>
            <person name="Larsson T."/>
            <person name="Lv J."/>
            <person name="Arendt D."/>
            <person name="Savage R."/>
            <person name="Osoegawa K."/>
            <person name="de Jong P."/>
            <person name="Lindberg D.R."/>
            <person name="Seaver E.C."/>
            <person name="Weisblat D.A."/>
            <person name="Putnam N.H."/>
            <person name="Grigoriev I.V."/>
            <person name="Rokhsar D.S."/>
        </authorList>
    </citation>
    <scope>NUCLEOTIDE SEQUENCE</scope>
</reference>
<reference evidence="7 9" key="2">
    <citation type="journal article" date="2013" name="Nature">
        <title>Insights into bilaterian evolution from three spiralian genomes.</title>
        <authorList>
            <person name="Simakov O."/>
            <person name="Marletaz F."/>
            <person name="Cho S.J."/>
            <person name="Edsinger-Gonzales E."/>
            <person name="Havlak P."/>
            <person name="Hellsten U."/>
            <person name="Kuo D.H."/>
            <person name="Larsson T."/>
            <person name="Lv J."/>
            <person name="Arendt D."/>
            <person name="Savage R."/>
            <person name="Osoegawa K."/>
            <person name="de Jong P."/>
            <person name="Grimwood J."/>
            <person name="Chapman J.A."/>
            <person name="Shapiro H."/>
            <person name="Aerts A."/>
            <person name="Otillar R.P."/>
            <person name="Terry A.Y."/>
            <person name="Boore J.L."/>
            <person name="Grigoriev I.V."/>
            <person name="Lindberg D.R."/>
            <person name="Seaver E.C."/>
            <person name="Weisblat D.A."/>
            <person name="Putnam N.H."/>
            <person name="Rokhsar D.S."/>
        </authorList>
    </citation>
    <scope>NUCLEOTIDE SEQUENCE</scope>
</reference>
<dbReference type="AlphaFoldDB" id="T1ESG6"/>
<name>T1ESG6_HELRO</name>
<dbReference type="PROSITE" id="PS50888">
    <property type="entry name" value="BHLH"/>
    <property type="match status" value="1"/>
</dbReference>
<evidence type="ECO:0000313" key="8">
    <source>
        <dbReference type="EnsemblMetazoa" id="HelroP162289"/>
    </source>
</evidence>
<dbReference type="EMBL" id="AMQM01001063">
    <property type="status" value="NOT_ANNOTATED_CDS"/>
    <property type="molecule type" value="Genomic_DNA"/>
</dbReference>
<evidence type="ECO:0000256" key="4">
    <source>
        <dbReference type="ARBA" id="ARBA00023242"/>
    </source>
</evidence>
<dbReference type="GO" id="GO:0000978">
    <property type="term" value="F:RNA polymerase II cis-regulatory region sequence-specific DNA binding"/>
    <property type="evidence" value="ECO:0000318"/>
    <property type="project" value="GO_Central"/>
</dbReference>
<feature type="region of interest" description="Disordered" evidence="5">
    <location>
        <begin position="227"/>
        <end position="256"/>
    </location>
</feature>
<evidence type="ECO:0000256" key="1">
    <source>
        <dbReference type="ARBA" id="ARBA00004123"/>
    </source>
</evidence>
<dbReference type="GO" id="GO:0046983">
    <property type="term" value="F:protein dimerization activity"/>
    <property type="evidence" value="ECO:0007669"/>
    <property type="project" value="InterPro"/>
</dbReference>
<dbReference type="GO" id="GO:0000981">
    <property type="term" value="F:DNA-binding transcription factor activity, RNA polymerase II-specific"/>
    <property type="evidence" value="ECO:0000318"/>
    <property type="project" value="GO_Central"/>
</dbReference>
<dbReference type="OrthoDB" id="6085656at2759"/>
<evidence type="ECO:0000313" key="7">
    <source>
        <dbReference type="EMBL" id="ESN98830.1"/>
    </source>
</evidence>
<reference evidence="8" key="3">
    <citation type="submission" date="2015-06" db="UniProtKB">
        <authorList>
            <consortium name="EnsemblMetazoa"/>
        </authorList>
    </citation>
    <scope>IDENTIFICATION</scope>
</reference>
<organism evidence="8 9">
    <name type="scientific">Helobdella robusta</name>
    <name type="common">Californian leech</name>
    <dbReference type="NCBI Taxonomy" id="6412"/>
    <lineage>
        <taxon>Eukaryota</taxon>
        <taxon>Metazoa</taxon>
        <taxon>Spiralia</taxon>
        <taxon>Lophotrochozoa</taxon>
        <taxon>Annelida</taxon>
        <taxon>Clitellata</taxon>
        <taxon>Hirudinea</taxon>
        <taxon>Rhynchobdellida</taxon>
        <taxon>Glossiphoniidae</taxon>
        <taxon>Helobdella</taxon>
    </lineage>
</organism>
<dbReference type="SMART" id="SM00353">
    <property type="entry name" value="HLH"/>
    <property type="match status" value="1"/>
</dbReference>
<dbReference type="InParanoid" id="T1ESG6"/>
<dbReference type="InterPro" id="IPR011598">
    <property type="entry name" value="bHLH_dom"/>
</dbReference>